<dbReference type="AlphaFoldDB" id="A0A856MT78"/>
<sequence>MINATSTVRIKSVNQTHNQEGSLIAFGIAEFYYRSREGVVADEVPYRSLGVPAVVINEQGSGIHGTAEGYLDLQVDNRGEYKEKITTFVIKNFVTAQPINELTQTSSNSPKPETPEFAKELVEENITSTNEDVPF</sequence>
<gene>
    <name evidence="1" type="ORF">DP114_34495</name>
</gene>
<evidence type="ECO:0000313" key="2">
    <source>
        <dbReference type="Proteomes" id="UP000503129"/>
    </source>
</evidence>
<keyword evidence="2" id="KW-1185">Reference proteome</keyword>
<evidence type="ECO:0000313" key="1">
    <source>
        <dbReference type="EMBL" id="QDL12841.1"/>
    </source>
</evidence>
<dbReference type="Proteomes" id="UP000503129">
    <property type="component" value="Plasmid pBOCT2"/>
</dbReference>
<dbReference type="EMBL" id="CP030120">
    <property type="protein sequence ID" value="QDL12841.1"/>
    <property type="molecule type" value="Genomic_DNA"/>
</dbReference>
<keyword evidence="1" id="KW-0614">Plasmid</keyword>
<proteinExistence type="predicted"/>
<geneLocation type="plasmid" evidence="2">
    <name>pboct2</name>
</geneLocation>
<dbReference type="RefSeq" id="WP_169264865.1">
    <property type="nucleotide sequence ID" value="NZ_CAWOXK010000003.1"/>
</dbReference>
<organism evidence="1 2">
    <name type="scientific">Brasilonema sennae CENA114</name>
    <dbReference type="NCBI Taxonomy" id="415709"/>
    <lineage>
        <taxon>Bacteria</taxon>
        <taxon>Bacillati</taxon>
        <taxon>Cyanobacteriota</taxon>
        <taxon>Cyanophyceae</taxon>
        <taxon>Nostocales</taxon>
        <taxon>Scytonemataceae</taxon>
        <taxon>Brasilonema</taxon>
        <taxon>Bromeliae group (in: Brasilonema)</taxon>
    </lineage>
</organism>
<dbReference type="KEGG" id="bsen:DP114_34495"/>
<name>A0A856MT78_9CYAN</name>
<accession>A0A856MT78</accession>
<reference evidence="1 2" key="1">
    <citation type="submission" date="2018-06" db="EMBL/GenBank/DDBJ databases">
        <title>Comparative genomics of Brasilonema spp. strains.</title>
        <authorList>
            <person name="Alvarenga D.O."/>
            <person name="Fiore M.F."/>
            <person name="Varani A.M."/>
        </authorList>
    </citation>
    <scope>NUCLEOTIDE SEQUENCE [LARGE SCALE GENOMIC DNA]</scope>
    <source>
        <strain evidence="1 2">CENA114</strain>
        <plasmid evidence="2">pboct2</plasmid>
    </source>
</reference>
<protein>
    <submittedName>
        <fullName evidence="1">Uncharacterized protein</fullName>
    </submittedName>
</protein>